<dbReference type="CDD" id="cd05233">
    <property type="entry name" value="SDR_c"/>
    <property type="match status" value="1"/>
</dbReference>
<dbReference type="FunFam" id="3.40.50.720:FF:000084">
    <property type="entry name" value="Short-chain dehydrogenase reductase"/>
    <property type="match status" value="1"/>
</dbReference>
<dbReference type="Gene3D" id="3.40.50.720">
    <property type="entry name" value="NAD(P)-binding Rossmann-like Domain"/>
    <property type="match status" value="1"/>
</dbReference>
<dbReference type="PRINTS" id="PR00080">
    <property type="entry name" value="SDRFAMILY"/>
</dbReference>
<dbReference type="Pfam" id="PF13561">
    <property type="entry name" value="adh_short_C2"/>
    <property type="match status" value="1"/>
</dbReference>
<reference evidence="3" key="1">
    <citation type="submission" date="2018-06" db="EMBL/GenBank/DDBJ databases">
        <authorList>
            <person name="Zhirakovskaya E."/>
        </authorList>
    </citation>
    <scope>NUCLEOTIDE SEQUENCE</scope>
</reference>
<proteinExistence type="inferred from homology"/>
<dbReference type="PANTHER" id="PTHR43639">
    <property type="entry name" value="OXIDOREDUCTASE, SHORT-CHAIN DEHYDROGENASE/REDUCTASE FAMILY (AFU_ORTHOLOGUE AFUA_5G02870)"/>
    <property type="match status" value="1"/>
</dbReference>
<evidence type="ECO:0000313" key="3">
    <source>
        <dbReference type="EMBL" id="VAX31009.1"/>
    </source>
</evidence>
<organism evidence="3">
    <name type="scientific">hydrothermal vent metagenome</name>
    <dbReference type="NCBI Taxonomy" id="652676"/>
    <lineage>
        <taxon>unclassified sequences</taxon>
        <taxon>metagenomes</taxon>
        <taxon>ecological metagenomes</taxon>
    </lineage>
</organism>
<dbReference type="InterPro" id="IPR036291">
    <property type="entry name" value="NAD(P)-bd_dom_sf"/>
</dbReference>
<name>A0A3B1CLH7_9ZZZZ</name>
<evidence type="ECO:0000256" key="2">
    <source>
        <dbReference type="ARBA" id="ARBA00023002"/>
    </source>
</evidence>
<gene>
    <name evidence="3" type="ORF">MNBD_NITROSPINAE05-1481</name>
</gene>
<keyword evidence="2 3" id="KW-0560">Oxidoreductase</keyword>
<dbReference type="PANTHER" id="PTHR43639:SF1">
    <property type="entry name" value="SHORT-CHAIN DEHYDROGENASE_REDUCTASE FAMILY PROTEIN"/>
    <property type="match status" value="1"/>
</dbReference>
<protein>
    <submittedName>
        <fullName evidence="3">3-oxoacyl-[acyl-carrier protein] reductase</fullName>
        <ecNumber evidence="3">1.1.1.100</ecNumber>
    </submittedName>
</protein>
<sequence>MDLNLQGLKVLITGAGDGIGRALALKFANMGARVAGCARSQDRLTSLSEEIKGEGHLFSVTDLTRIEEVQTFHDEVLETFGGLDVLVNNAGAILKLADFHSVTDADWQDSFNINLMPVVRLSRLFIPTLKNSNTPRIINISSTAGSRPGDLFPHYSAMKAALANLTVSLAQTLAGDNILVNSVSPGPVWTRSWQQEVDNASKHSDKNPNEIEEEIKAQVAQGVPLKRMGVPEDITGLVLFLASNQSSWITGSNFTVDGGVSMNPH</sequence>
<comment type="similarity">
    <text evidence="1">Belongs to the short-chain dehydrogenases/reductases (SDR) family.</text>
</comment>
<evidence type="ECO:0000256" key="1">
    <source>
        <dbReference type="ARBA" id="ARBA00006484"/>
    </source>
</evidence>
<dbReference type="PRINTS" id="PR00081">
    <property type="entry name" value="GDHRDH"/>
</dbReference>
<dbReference type="EC" id="1.1.1.100" evidence="3"/>
<dbReference type="EMBL" id="UOGG01000137">
    <property type="protein sequence ID" value="VAX31009.1"/>
    <property type="molecule type" value="Genomic_DNA"/>
</dbReference>
<dbReference type="GO" id="GO:0004316">
    <property type="term" value="F:3-oxoacyl-[acyl-carrier-protein] reductase (NADPH) activity"/>
    <property type="evidence" value="ECO:0007669"/>
    <property type="project" value="UniProtKB-EC"/>
</dbReference>
<dbReference type="AlphaFoldDB" id="A0A3B1CLH7"/>
<dbReference type="InterPro" id="IPR002347">
    <property type="entry name" value="SDR_fam"/>
</dbReference>
<accession>A0A3B1CLH7</accession>
<dbReference type="SUPFAM" id="SSF51735">
    <property type="entry name" value="NAD(P)-binding Rossmann-fold domains"/>
    <property type="match status" value="1"/>
</dbReference>